<proteinExistence type="predicted"/>
<keyword evidence="3" id="KW-1185">Reference proteome</keyword>
<feature type="compositionally biased region" description="Polar residues" evidence="1">
    <location>
        <begin position="186"/>
        <end position="199"/>
    </location>
</feature>
<evidence type="ECO:0000313" key="3">
    <source>
        <dbReference type="Proteomes" id="UP000281553"/>
    </source>
</evidence>
<feature type="compositionally biased region" description="Low complexity" evidence="1">
    <location>
        <begin position="145"/>
        <end position="163"/>
    </location>
</feature>
<reference evidence="2 3" key="1">
    <citation type="submission" date="2018-11" db="EMBL/GenBank/DDBJ databases">
        <authorList>
            <consortium name="Pathogen Informatics"/>
        </authorList>
    </citation>
    <scope>NUCLEOTIDE SEQUENCE [LARGE SCALE GENOMIC DNA]</scope>
</reference>
<protein>
    <submittedName>
        <fullName evidence="2">Uncharacterized protein</fullName>
    </submittedName>
</protein>
<organism evidence="2 3">
    <name type="scientific">Dibothriocephalus latus</name>
    <name type="common">Fish tapeworm</name>
    <name type="synonym">Diphyllobothrium latum</name>
    <dbReference type="NCBI Taxonomy" id="60516"/>
    <lineage>
        <taxon>Eukaryota</taxon>
        <taxon>Metazoa</taxon>
        <taxon>Spiralia</taxon>
        <taxon>Lophotrochozoa</taxon>
        <taxon>Platyhelminthes</taxon>
        <taxon>Cestoda</taxon>
        <taxon>Eucestoda</taxon>
        <taxon>Diphyllobothriidea</taxon>
        <taxon>Diphyllobothriidae</taxon>
        <taxon>Dibothriocephalus</taxon>
    </lineage>
</organism>
<dbReference type="EMBL" id="UYRU01106406">
    <property type="protein sequence ID" value="VDN43002.1"/>
    <property type="molecule type" value="Genomic_DNA"/>
</dbReference>
<sequence>MPSRGGPTTASQGPTSGGFNRGDDTETKWATGPTRGGMDRGRGGRPNYRGGKPPGSSYADSYGNYGRPDTYSAGYTTHGDSESTDLRQPPAGGPPTGSGRQGGSRFSTAPTKGPESYPSYETYGAKPEDPYGETQQQSGNRPYNAQSGAAAKPGPQAAAGTQQLRQQTGSYAGSAPGLPRGGRPSRFSSQTDDAVISGT</sequence>
<name>A0A3P7RHY5_DIBLA</name>
<accession>A0A3P7RHY5</accession>
<evidence type="ECO:0000256" key="1">
    <source>
        <dbReference type="SAM" id="MobiDB-lite"/>
    </source>
</evidence>
<feature type="compositionally biased region" description="Polar residues" evidence="1">
    <location>
        <begin position="1"/>
        <end position="14"/>
    </location>
</feature>
<feature type="compositionally biased region" description="Low complexity" evidence="1">
    <location>
        <begin position="45"/>
        <end position="55"/>
    </location>
</feature>
<feature type="compositionally biased region" description="Polar residues" evidence="1">
    <location>
        <begin position="133"/>
        <end position="144"/>
    </location>
</feature>
<dbReference type="AlphaFoldDB" id="A0A3P7RHY5"/>
<dbReference type="Proteomes" id="UP000281553">
    <property type="component" value="Unassembled WGS sequence"/>
</dbReference>
<feature type="region of interest" description="Disordered" evidence="1">
    <location>
        <begin position="1"/>
        <end position="199"/>
    </location>
</feature>
<evidence type="ECO:0000313" key="2">
    <source>
        <dbReference type="EMBL" id="VDN43002.1"/>
    </source>
</evidence>
<gene>
    <name evidence="2" type="ORF">DILT_LOCUS18963</name>
</gene>
<feature type="non-terminal residue" evidence="2">
    <location>
        <position position="199"/>
    </location>
</feature>